<name>A0A2H0BGH6_UNCKA</name>
<accession>A0A2H0BGH6</accession>
<sequence>MANQSINLLPTAEAEKHKINPYVAWFFRSGVYLLLSAYTVVLIAFGYRWYQEDQLTKVKASIQESATFIESSQSDMAEFTKLQSRYRSVGDSFSEYKQMYPQLVVVQETIPLPITIDKLSVNSTEMKIDGISNNYVAINQWEADLKKREEVLSVTLTSVERIETDDASGVDFSFDVKLK</sequence>
<evidence type="ECO:0000256" key="1">
    <source>
        <dbReference type="SAM" id="Phobius"/>
    </source>
</evidence>
<proteinExistence type="predicted"/>
<gene>
    <name evidence="2" type="ORF">COX05_01235</name>
</gene>
<keyword evidence="1" id="KW-0812">Transmembrane</keyword>
<keyword evidence="1" id="KW-0472">Membrane</keyword>
<keyword evidence="1" id="KW-1133">Transmembrane helix</keyword>
<evidence type="ECO:0000313" key="2">
    <source>
        <dbReference type="EMBL" id="PIP56776.1"/>
    </source>
</evidence>
<dbReference type="InterPro" id="IPR007813">
    <property type="entry name" value="PilN"/>
</dbReference>
<dbReference type="Pfam" id="PF05137">
    <property type="entry name" value="PilN"/>
    <property type="match status" value="1"/>
</dbReference>
<reference evidence="2 3" key="1">
    <citation type="submission" date="2017-09" db="EMBL/GenBank/DDBJ databases">
        <title>Depth-based differentiation of microbial function through sediment-hosted aquifers and enrichment of novel symbionts in the deep terrestrial subsurface.</title>
        <authorList>
            <person name="Probst A.J."/>
            <person name="Ladd B."/>
            <person name="Jarett J.K."/>
            <person name="Geller-Mcgrath D.E."/>
            <person name="Sieber C.M."/>
            <person name="Emerson J.B."/>
            <person name="Anantharaman K."/>
            <person name="Thomas B.C."/>
            <person name="Malmstrom R."/>
            <person name="Stieglmeier M."/>
            <person name="Klingl A."/>
            <person name="Woyke T."/>
            <person name="Ryan C.M."/>
            <person name="Banfield J.F."/>
        </authorList>
    </citation>
    <scope>NUCLEOTIDE SEQUENCE [LARGE SCALE GENOMIC DNA]</scope>
    <source>
        <strain evidence="2">CG22_combo_CG10-13_8_21_14_all_39_12</strain>
    </source>
</reference>
<organism evidence="2 3">
    <name type="scientific">candidate division WWE3 bacterium CG22_combo_CG10-13_8_21_14_all_39_12</name>
    <dbReference type="NCBI Taxonomy" id="1975094"/>
    <lineage>
        <taxon>Bacteria</taxon>
        <taxon>Katanobacteria</taxon>
    </lineage>
</organism>
<comment type="caution">
    <text evidence="2">The sequence shown here is derived from an EMBL/GenBank/DDBJ whole genome shotgun (WGS) entry which is preliminary data.</text>
</comment>
<protein>
    <recommendedName>
        <fullName evidence="4">Fimbrial assembly protein</fullName>
    </recommendedName>
</protein>
<feature type="transmembrane region" description="Helical" evidence="1">
    <location>
        <begin position="31"/>
        <end position="50"/>
    </location>
</feature>
<evidence type="ECO:0008006" key="4">
    <source>
        <dbReference type="Google" id="ProtNLM"/>
    </source>
</evidence>
<dbReference type="EMBL" id="PCSU01000016">
    <property type="protein sequence ID" value="PIP56776.1"/>
    <property type="molecule type" value="Genomic_DNA"/>
</dbReference>
<dbReference type="AlphaFoldDB" id="A0A2H0BGH6"/>
<evidence type="ECO:0000313" key="3">
    <source>
        <dbReference type="Proteomes" id="UP000228495"/>
    </source>
</evidence>
<dbReference type="Proteomes" id="UP000228495">
    <property type="component" value="Unassembled WGS sequence"/>
</dbReference>